<keyword evidence="2" id="KW-1185">Reference proteome</keyword>
<name>A0ABQ4XUB5_9ASTR</name>
<reference evidence="1" key="2">
    <citation type="submission" date="2022-01" db="EMBL/GenBank/DDBJ databases">
        <authorList>
            <person name="Yamashiro T."/>
            <person name="Shiraishi A."/>
            <person name="Satake H."/>
            <person name="Nakayama K."/>
        </authorList>
    </citation>
    <scope>NUCLEOTIDE SEQUENCE</scope>
</reference>
<sequence>MKGAQLSLLNKLPLKEKDPGSFTIHCQVLEKHKEAEDLAADHLSRFENPHMKVLTEREIADKFSDEHLMVLKSKFNNDEQWYPDFVNYIVGKGLESVSIRRIQGFGYDVLEFLGVGTTHGYAVSSLMDTTYWLLE</sequence>
<dbReference type="Proteomes" id="UP001151760">
    <property type="component" value="Unassembled WGS sequence"/>
</dbReference>
<evidence type="ECO:0000313" key="1">
    <source>
        <dbReference type="EMBL" id="GJS68298.1"/>
    </source>
</evidence>
<dbReference type="EMBL" id="BQNB010009780">
    <property type="protein sequence ID" value="GJS68298.1"/>
    <property type="molecule type" value="Genomic_DNA"/>
</dbReference>
<protein>
    <submittedName>
        <fullName evidence="1">Uncharacterized protein</fullName>
    </submittedName>
</protein>
<evidence type="ECO:0000313" key="2">
    <source>
        <dbReference type="Proteomes" id="UP001151760"/>
    </source>
</evidence>
<comment type="caution">
    <text evidence="1">The sequence shown here is derived from an EMBL/GenBank/DDBJ whole genome shotgun (WGS) entry which is preliminary data.</text>
</comment>
<organism evidence="1 2">
    <name type="scientific">Tanacetum coccineum</name>
    <dbReference type="NCBI Taxonomy" id="301880"/>
    <lineage>
        <taxon>Eukaryota</taxon>
        <taxon>Viridiplantae</taxon>
        <taxon>Streptophyta</taxon>
        <taxon>Embryophyta</taxon>
        <taxon>Tracheophyta</taxon>
        <taxon>Spermatophyta</taxon>
        <taxon>Magnoliopsida</taxon>
        <taxon>eudicotyledons</taxon>
        <taxon>Gunneridae</taxon>
        <taxon>Pentapetalae</taxon>
        <taxon>asterids</taxon>
        <taxon>campanulids</taxon>
        <taxon>Asterales</taxon>
        <taxon>Asteraceae</taxon>
        <taxon>Asteroideae</taxon>
        <taxon>Anthemideae</taxon>
        <taxon>Anthemidinae</taxon>
        <taxon>Tanacetum</taxon>
    </lineage>
</organism>
<proteinExistence type="predicted"/>
<reference evidence="1" key="1">
    <citation type="journal article" date="2022" name="Int. J. Mol. Sci.">
        <title>Draft Genome of Tanacetum Coccineum: Genomic Comparison of Closely Related Tanacetum-Family Plants.</title>
        <authorList>
            <person name="Yamashiro T."/>
            <person name="Shiraishi A."/>
            <person name="Nakayama K."/>
            <person name="Satake H."/>
        </authorList>
    </citation>
    <scope>NUCLEOTIDE SEQUENCE</scope>
</reference>
<gene>
    <name evidence="1" type="ORF">Tco_0682863</name>
</gene>
<accession>A0ABQ4XUB5</accession>